<dbReference type="STRING" id="150146.SAMN05443667_104131"/>
<evidence type="ECO:0000256" key="7">
    <source>
        <dbReference type="ARBA" id="ARBA00022723"/>
    </source>
</evidence>
<evidence type="ECO:0000256" key="9">
    <source>
        <dbReference type="ARBA" id="ARBA00022989"/>
    </source>
</evidence>
<dbReference type="NCBIfam" id="TIGR00203">
    <property type="entry name" value="cydB"/>
    <property type="match status" value="1"/>
</dbReference>
<keyword evidence="4" id="KW-1003">Cell membrane</keyword>
<dbReference type="InterPro" id="IPR003317">
    <property type="entry name" value="Cyt-d_oxidase_su2"/>
</dbReference>
<evidence type="ECO:0000256" key="10">
    <source>
        <dbReference type="ARBA" id="ARBA00023004"/>
    </source>
</evidence>
<sequence>MIMEFFWYVVLMGILAVYVVLDGYDFGAGIIHLFFAKTEKDKKAITNAIGPFWDANEVWLIAAGGVLLFAFPTLYASSFSGFYLPLMMILWLLIFRAIGLELRGQIHHPMWEVVWDKAFGIASLLLALFFGVALGNVVRGVNLGMVTNGVSTQEAHFFFLPLWNPTFSPKADQLGIIDWFTLFLGVVSVVALMIHGANWIIYKTNSDLNPKLKEVVFKLNFVLLALVIFSLLIWHNIEPQPFHNYIDNPLLWLFPLLCFIGIFGLFKVKSFTHDCAGFLFSSLFLVGGFTSTAASIFPNVLPSTNTVNPSLTIYNVAADDYGLSVGVYWFVIALILVITYFIIQYKVFSGKMDNVGYGEH</sequence>
<feature type="transmembrane region" description="Helical" evidence="12">
    <location>
        <begin position="215"/>
        <end position="237"/>
    </location>
</feature>
<keyword evidence="14" id="KW-1185">Reference proteome</keyword>
<evidence type="ECO:0000256" key="12">
    <source>
        <dbReference type="SAM" id="Phobius"/>
    </source>
</evidence>
<feature type="transmembrane region" description="Helical" evidence="12">
    <location>
        <begin position="176"/>
        <end position="194"/>
    </location>
</feature>
<keyword evidence="11 12" id="KW-0472">Membrane</keyword>
<keyword evidence="6 12" id="KW-0812">Transmembrane</keyword>
<keyword evidence="3" id="KW-0813">Transport</keyword>
<dbReference type="GO" id="GO:0019646">
    <property type="term" value="P:aerobic electron transport chain"/>
    <property type="evidence" value="ECO:0007669"/>
    <property type="project" value="TreeGrafter"/>
</dbReference>
<feature type="transmembrane region" description="Helical" evidence="12">
    <location>
        <begin position="57"/>
        <end position="76"/>
    </location>
</feature>
<feature type="transmembrane region" description="Helical" evidence="12">
    <location>
        <begin position="278"/>
        <end position="301"/>
    </location>
</feature>
<evidence type="ECO:0000256" key="4">
    <source>
        <dbReference type="ARBA" id="ARBA00022475"/>
    </source>
</evidence>
<feature type="transmembrane region" description="Helical" evidence="12">
    <location>
        <begin position="82"/>
        <end position="98"/>
    </location>
</feature>
<gene>
    <name evidence="13" type="ORF">SAMN05443667_104131</name>
</gene>
<protein>
    <submittedName>
        <fullName evidence="13">Cytochrome bd-I ubiquinol oxidase subunit 2 apoprotein</fullName>
    </submittedName>
</protein>
<organism evidence="13 14">
    <name type="scientific">Flavobacterium gillisiae</name>
    <dbReference type="NCBI Taxonomy" id="150146"/>
    <lineage>
        <taxon>Bacteria</taxon>
        <taxon>Pseudomonadati</taxon>
        <taxon>Bacteroidota</taxon>
        <taxon>Flavobacteriia</taxon>
        <taxon>Flavobacteriales</taxon>
        <taxon>Flavobacteriaceae</taxon>
        <taxon>Flavobacterium</taxon>
    </lineage>
</organism>
<dbReference type="GO" id="GO:0046872">
    <property type="term" value="F:metal ion binding"/>
    <property type="evidence" value="ECO:0007669"/>
    <property type="project" value="UniProtKB-KW"/>
</dbReference>
<proteinExistence type="inferred from homology"/>
<feature type="transmembrane region" description="Helical" evidence="12">
    <location>
        <begin position="118"/>
        <end position="138"/>
    </location>
</feature>
<dbReference type="GO" id="GO:0005886">
    <property type="term" value="C:plasma membrane"/>
    <property type="evidence" value="ECO:0007669"/>
    <property type="project" value="UniProtKB-SubCell"/>
</dbReference>
<comment type="similarity">
    <text evidence="2">Belongs to the cytochrome ubiquinol oxidase subunit 2 family.</text>
</comment>
<keyword evidence="9 12" id="KW-1133">Transmembrane helix</keyword>
<dbReference type="GO" id="GO:0009055">
    <property type="term" value="F:electron transfer activity"/>
    <property type="evidence" value="ECO:0007669"/>
    <property type="project" value="TreeGrafter"/>
</dbReference>
<dbReference type="PANTHER" id="PTHR43141:SF5">
    <property type="entry name" value="CYTOCHROME BD-I UBIQUINOL OXIDASE SUBUNIT 2"/>
    <property type="match status" value="1"/>
</dbReference>
<evidence type="ECO:0000256" key="2">
    <source>
        <dbReference type="ARBA" id="ARBA00007543"/>
    </source>
</evidence>
<evidence type="ECO:0000313" key="14">
    <source>
        <dbReference type="Proteomes" id="UP000198951"/>
    </source>
</evidence>
<dbReference type="Proteomes" id="UP000198951">
    <property type="component" value="Unassembled WGS sequence"/>
</dbReference>
<keyword evidence="8" id="KW-0249">Electron transport</keyword>
<evidence type="ECO:0000256" key="8">
    <source>
        <dbReference type="ARBA" id="ARBA00022982"/>
    </source>
</evidence>
<dbReference type="PANTHER" id="PTHR43141">
    <property type="entry name" value="CYTOCHROME BD2 SUBUNIT II"/>
    <property type="match status" value="1"/>
</dbReference>
<evidence type="ECO:0000313" key="13">
    <source>
        <dbReference type="EMBL" id="SEA41657.1"/>
    </source>
</evidence>
<dbReference type="PIRSF" id="PIRSF000267">
    <property type="entry name" value="Cyt_oxidse_sub2"/>
    <property type="match status" value="1"/>
</dbReference>
<comment type="subcellular location">
    <subcellularLocation>
        <location evidence="1">Cell membrane</location>
        <topology evidence="1">Multi-pass membrane protein</topology>
    </subcellularLocation>
</comment>
<dbReference type="GO" id="GO:0070069">
    <property type="term" value="C:cytochrome complex"/>
    <property type="evidence" value="ECO:0007669"/>
    <property type="project" value="TreeGrafter"/>
</dbReference>
<keyword evidence="5" id="KW-0349">Heme</keyword>
<dbReference type="Pfam" id="PF02322">
    <property type="entry name" value="Cyt_bd_oxida_II"/>
    <property type="match status" value="1"/>
</dbReference>
<keyword evidence="10" id="KW-0408">Iron</keyword>
<name>A0A1H4B0S4_9FLAO</name>
<dbReference type="EMBL" id="FNRD01000004">
    <property type="protein sequence ID" value="SEA41657.1"/>
    <property type="molecule type" value="Genomic_DNA"/>
</dbReference>
<evidence type="ECO:0000256" key="6">
    <source>
        <dbReference type="ARBA" id="ARBA00022692"/>
    </source>
</evidence>
<accession>A0A1H4B0S4</accession>
<evidence type="ECO:0000256" key="1">
    <source>
        <dbReference type="ARBA" id="ARBA00004651"/>
    </source>
</evidence>
<reference evidence="14" key="1">
    <citation type="submission" date="2016-10" db="EMBL/GenBank/DDBJ databases">
        <authorList>
            <person name="Varghese N."/>
            <person name="Submissions S."/>
        </authorList>
    </citation>
    <scope>NUCLEOTIDE SEQUENCE [LARGE SCALE GENOMIC DNA]</scope>
    <source>
        <strain evidence="14">DSM 22376</strain>
    </source>
</reference>
<evidence type="ECO:0000256" key="3">
    <source>
        <dbReference type="ARBA" id="ARBA00022448"/>
    </source>
</evidence>
<dbReference type="AlphaFoldDB" id="A0A1H4B0S4"/>
<evidence type="ECO:0000256" key="11">
    <source>
        <dbReference type="ARBA" id="ARBA00023136"/>
    </source>
</evidence>
<dbReference type="GO" id="GO:0016682">
    <property type="term" value="F:oxidoreductase activity, acting on diphenols and related substances as donors, oxygen as acceptor"/>
    <property type="evidence" value="ECO:0007669"/>
    <property type="project" value="TreeGrafter"/>
</dbReference>
<feature type="transmembrane region" description="Helical" evidence="12">
    <location>
        <begin position="249"/>
        <end position="266"/>
    </location>
</feature>
<keyword evidence="7" id="KW-0479">Metal-binding</keyword>
<feature type="transmembrane region" description="Helical" evidence="12">
    <location>
        <begin position="6"/>
        <end position="36"/>
    </location>
</feature>
<feature type="transmembrane region" description="Helical" evidence="12">
    <location>
        <begin position="321"/>
        <end position="343"/>
    </location>
</feature>
<evidence type="ECO:0000256" key="5">
    <source>
        <dbReference type="ARBA" id="ARBA00022617"/>
    </source>
</evidence>